<organism evidence="1">
    <name type="scientific">marine metagenome</name>
    <dbReference type="NCBI Taxonomy" id="408172"/>
    <lineage>
        <taxon>unclassified sequences</taxon>
        <taxon>metagenomes</taxon>
        <taxon>ecological metagenomes</taxon>
    </lineage>
</organism>
<reference evidence="1" key="1">
    <citation type="submission" date="2018-05" db="EMBL/GenBank/DDBJ databases">
        <authorList>
            <person name="Lanie J.A."/>
            <person name="Ng W.-L."/>
            <person name="Kazmierczak K.M."/>
            <person name="Andrzejewski T.M."/>
            <person name="Davidsen T.M."/>
            <person name="Wayne K.J."/>
            <person name="Tettelin H."/>
            <person name="Glass J.I."/>
            <person name="Rusch D."/>
            <person name="Podicherti R."/>
            <person name="Tsui H.-C.T."/>
            <person name="Winkler M.E."/>
        </authorList>
    </citation>
    <scope>NUCLEOTIDE SEQUENCE</scope>
</reference>
<accession>A0A382SJ74</accession>
<proteinExistence type="predicted"/>
<feature type="non-terminal residue" evidence="1">
    <location>
        <position position="310"/>
    </location>
</feature>
<gene>
    <name evidence="1" type="ORF">METZ01_LOCUS362727</name>
</gene>
<sequence length="310" mass="33862">QGFLHNTMAPILGTGDEPGGRYAVLDASDSELAHSFRSAYGEMQAAAAFPETGALADPFAQAGLNLKSKEAMARHSDDGNQKQFEQKQYTELIEDHIAIGLRADFAALQPNDMRKIAFFSANQSSRHFLFTPPFPGCELDADEFGVIAARYYGAVCPACAPHVGMRIRAKNSDANGQALDAYGKALVNANVGDGLWTKRHNALLLAISAELNFINNVHQTDAYGVFEGKFGDGSAEAGILAEAFFAGDQRRKQGCVPDIHLDPHEVLGIRIVEKPTLFELKQINLVQLYYQVNAWKNQCHAVQRRADSVH</sequence>
<evidence type="ECO:0000313" key="1">
    <source>
        <dbReference type="EMBL" id="SVD09873.1"/>
    </source>
</evidence>
<name>A0A382SJ74_9ZZZZ</name>
<feature type="non-terminal residue" evidence="1">
    <location>
        <position position="1"/>
    </location>
</feature>
<protein>
    <submittedName>
        <fullName evidence="1">Uncharacterized protein</fullName>
    </submittedName>
</protein>
<dbReference type="EMBL" id="UINC01129462">
    <property type="protein sequence ID" value="SVD09873.1"/>
    <property type="molecule type" value="Genomic_DNA"/>
</dbReference>
<dbReference type="AlphaFoldDB" id="A0A382SJ74"/>